<dbReference type="RefSeq" id="WP_074592051.1">
    <property type="nucleotide sequence ID" value="NZ_FNBS01000005.1"/>
</dbReference>
<dbReference type="AlphaFoldDB" id="A0A1G7IWB9"/>
<name>A0A1G7IWB9_THETY</name>
<dbReference type="Proteomes" id="UP000183404">
    <property type="component" value="Unassembled WGS sequence"/>
</dbReference>
<reference evidence="1 2" key="1">
    <citation type="submission" date="2016-10" db="EMBL/GenBank/DDBJ databases">
        <authorList>
            <person name="de Groot N.N."/>
        </authorList>
    </citation>
    <scope>NUCLEOTIDE SEQUENCE [LARGE SCALE GENOMIC DNA]</scope>
    <source>
        <strain evidence="1 2">DSM 569</strain>
    </source>
</reference>
<protein>
    <submittedName>
        <fullName evidence="1">Uncharacterized protein</fullName>
    </submittedName>
</protein>
<gene>
    <name evidence="1" type="ORF">SAMN04244560_00348</name>
</gene>
<proteinExistence type="predicted"/>
<evidence type="ECO:0000313" key="2">
    <source>
        <dbReference type="Proteomes" id="UP000183404"/>
    </source>
</evidence>
<dbReference type="EMBL" id="FNBS01000005">
    <property type="protein sequence ID" value="SDF16943.1"/>
    <property type="molecule type" value="Genomic_DNA"/>
</dbReference>
<accession>A0A1G7IWB9</accession>
<evidence type="ECO:0000313" key="1">
    <source>
        <dbReference type="EMBL" id="SDF16943.1"/>
    </source>
</evidence>
<organism evidence="1 2">
    <name type="scientific">Thermoanaerobacter thermohydrosulfuricus</name>
    <name type="common">Clostridium thermohydrosulfuricum</name>
    <dbReference type="NCBI Taxonomy" id="1516"/>
    <lineage>
        <taxon>Bacteria</taxon>
        <taxon>Bacillati</taxon>
        <taxon>Bacillota</taxon>
        <taxon>Clostridia</taxon>
        <taxon>Thermoanaerobacterales</taxon>
        <taxon>Thermoanaerobacteraceae</taxon>
        <taxon>Thermoanaerobacter</taxon>
    </lineage>
</organism>
<sequence>MSDAIKYASSRPSRQWKKIRDAQTDDQKWYFFNSVFRLAQAIEKNNKSEIETWEYLVEQTIKKRPEYMIF</sequence>